<proteinExistence type="predicted"/>
<dbReference type="GO" id="GO:0004497">
    <property type="term" value="F:monooxygenase activity"/>
    <property type="evidence" value="ECO:0007669"/>
    <property type="project" value="UniProtKB-KW"/>
</dbReference>
<dbReference type="GO" id="GO:0005829">
    <property type="term" value="C:cytosol"/>
    <property type="evidence" value="ECO:0007669"/>
    <property type="project" value="TreeGrafter"/>
</dbReference>
<dbReference type="Pfam" id="PF03992">
    <property type="entry name" value="ABM"/>
    <property type="match status" value="1"/>
</dbReference>
<organism evidence="2 3">
    <name type="scientific">Terriglobus roseus</name>
    <dbReference type="NCBI Taxonomy" id="392734"/>
    <lineage>
        <taxon>Bacteria</taxon>
        <taxon>Pseudomonadati</taxon>
        <taxon>Acidobacteriota</taxon>
        <taxon>Terriglobia</taxon>
        <taxon>Terriglobales</taxon>
        <taxon>Acidobacteriaceae</taxon>
        <taxon>Terriglobus</taxon>
    </lineage>
</organism>
<dbReference type="PANTHER" id="PTHR33336">
    <property type="entry name" value="QUINOL MONOOXYGENASE YGIN-RELATED"/>
    <property type="match status" value="1"/>
</dbReference>
<dbReference type="SUPFAM" id="SSF54909">
    <property type="entry name" value="Dimeric alpha+beta barrel"/>
    <property type="match status" value="1"/>
</dbReference>
<dbReference type="Gene3D" id="3.30.70.100">
    <property type="match status" value="1"/>
</dbReference>
<dbReference type="EMBL" id="FNSD01000001">
    <property type="protein sequence ID" value="SEB80823.1"/>
    <property type="molecule type" value="Genomic_DNA"/>
</dbReference>
<protein>
    <submittedName>
        <fullName evidence="2">Quinol monooxygenase YgiN</fullName>
    </submittedName>
</protein>
<name>A0A1H4MD05_9BACT</name>
<keyword evidence="2" id="KW-0560">Oxidoreductase</keyword>
<evidence type="ECO:0000259" key="1">
    <source>
        <dbReference type="PROSITE" id="PS51725"/>
    </source>
</evidence>
<evidence type="ECO:0000313" key="2">
    <source>
        <dbReference type="EMBL" id="SEB80823.1"/>
    </source>
</evidence>
<feature type="domain" description="ABM" evidence="1">
    <location>
        <begin position="2"/>
        <end position="91"/>
    </location>
</feature>
<dbReference type="RefSeq" id="WP_074653585.1">
    <property type="nucleotide sequence ID" value="NZ_FNSD01000001.1"/>
</dbReference>
<dbReference type="InterPro" id="IPR007138">
    <property type="entry name" value="ABM_dom"/>
</dbReference>
<dbReference type="Proteomes" id="UP000182409">
    <property type="component" value="Unassembled WGS sequence"/>
</dbReference>
<dbReference type="InterPro" id="IPR050744">
    <property type="entry name" value="AI-2_Isomerase_LsrG"/>
</dbReference>
<dbReference type="AlphaFoldDB" id="A0A1H4MD05"/>
<dbReference type="PANTHER" id="PTHR33336:SF3">
    <property type="entry name" value="ABM DOMAIN-CONTAINING PROTEIN"/>
    <property type="match status" value="1"/>
</dbReference>
<dbReference type="OrthoDB" id="9806189at2"/>
<dbReference type="PROSITE" id="PS51725">
    <property type="entry name" value="ABM"/>
    <property type="match status" value="1"/>
</dbReference>
<accession>A0A1H4MD05</accession>
<evidence type="ECO:0000313" key="3">
    <source>
        <dbReference type="Proteomes" id="UP000182409"/>
    </source>
</evidence>
<dbReference type="InterPro" id="IPR011008">
    <property type="entry name" value="Dimeric_a/b-barrel"/>
</dbReference>
<keyword evidence="2" id="KW-0503">Monooxygenase</keyword>
<reference evidence="2 3" key="1">
    <citation type="submission" date="2016-10" db="EMBL/GenBank/DDBJ databases">
        <authorList>
            <person name="de Groot N.N."/>
        </authorList>
    </citation>
    <scope>NUCLEOTIDE SEQUENCE [LARGE SCALE GENOMIC DNA]</scope>
    <source>
        <strain evidence="2 3">AB35.6</strain>
    </source>
</reference>
<sequence>MISFTVRMRFAKEDRAEIRSILQNLGAASRQEPGCANYVAHTLENDPDTVLIYEQYRDAEALEAHRSSPHFEQWATNGLYRKLRERTLETLQEIV</sequence>
<gene>
    <name evidence="2" type="ORF">SAMN05443244_1893</name>
</gene>